<keyword evidence="2" id="KW-1185">Reference proteome</keyword>
<dbReference type="AlphaFoldDB" id="A0A5M9JX86"/>
<evidence type="ECO:0000313" key="1">
    <source>
        <dbReference type="EMBL" id="KAA8574174.1"/>
    </source>
</evidence>
<organism evidence="1 2">
    <name type="scientific">Monilinia fructicola</name>
    <name type="common">Brown rot fungus</name>
    <name type="synonym">Ciboria fructicola</name>
    <dbReference type="NCBI Taxonomy" id="38448"/>
    <lineage>
        <taxon>Eukaryota</taxon>
        <taxon>Fungi</taxon>
        <taxon>Dikarya</taxon>
        <taxon>Ascomycota</taxon>
        <taxon>Pezizomycotina</taxon>
        <taxon>Leotiomycetes</taxon>
        <taxon>Helotiales</taxon>
        <taxon>Sclerotiniaceae</taxon>
        <taxon>Monilinia</taxon>
    </lineage>
</organism>
<accession>A0A5M9JX86</accession>
<comment type="caution">
    <text evidence="1">The sequence shown here is derived from an EMBL/GenBank/DDBJ whole genome shotgun (WGS) entry which is preliminary data.</text>
</comment>
<dbReference type="EMBL" id="VICG01000003">
    <property type="protein sequence ID" value="KAA8574174.1"/>
    <property type="molecule type" value="Genomic_DNA"/>
</dbReference>
<gene>
    <name evidence="1" type="ORF">EYC84_005688</name>
</gene>
<dbReference type="Proteomes" id="UP000322873">
    <property type="component" value="Unassembled WGS sequence"/>
</dbReference>
<evidence type="ECO:0000313" key="2">
    <source>
        <dbReference type="Proteomes" id="UP000322873"/>
    </source>
</evidence>
<protein>
    <submittedName>
        <fullName evidence="1">Uncharacterized protein</fullName>
    </submittedName>
</protein>
<name>A0A5M9JX86_MONFR</name>
<proteinExistence type="predicted"/>
<sequence>MLFLCSQFGELKTLMHFPGPVVMPLDFRNNPIPDEESWSIVDTHTETIRSTLGPFARSITCSLSLRVAGKLLRDFAVDASRNTSG</sequence>
<reference evidence="1 2" key="1">
    <citation type="submission" date="2019-06" db="EMBL/GenBank/DDBJ databases">
        <title>Genome Sequence of the Brown Rot Fungal Pathogen Monilinia fructicola.</title>
        <authorList>
            <person name="De Miccolis Angelini R.M."/>
            <person name="Landi L."/>
            <person name="Abate D."/>
            <person name="Pollastro S."/>
            <person name="Romanazzi G."/>
            <person name="Faretra F."/>
        </authorList>
    </citation>
    <scope>NUCLEOTIDE SEQUENCE [LARGE SCALE GENOMIC DNA]</scope>
    <source>
        <strain evidence="1 2">Mfrc123</strain>
    </source>
</reference>